<organism evidence="1">
    <name type="scientific">Leptolyngbya sp. PCC 6402</name>
    <dbReference type="NCBI Taxonomy" id="272136"/>
    <lineage>
        <taxon>Bacteria</taxon>
        <taxon>Bacillati</taxon>
        <taxon>Cyanobacteriota</taxon>
        <taxon>Cyanophyceae</taxon>
        <taxon>Leptolyngbyales</taxon>
        <taxon>Leptolyngbyaceae</taxon>
        <taxon>Leptolyngbya group</taxon>
        <taxon>Leptolyngbya</taxon>
    </lineage>
</organism>
<dbReference type="EMBL" id="S46711">
    <property type="protein sequence ID" value="AAD13846.1"/>
    <property type="molecule type" value="Genomic_DNA"/>
</dbReference>
<reference evidence="1" key="1">
    <citation type="journal article" date="1992" name="Plasmid">
        <title>DNA sequence and analysis of a cryptic 4.2-kb plasmid from the filamentous cyanobacterium, Plectonema sp. strain PCC 6402.</title>
        <authorList>
            <person name="Perkins D.R."/>
            <person name="Barnum S.R."/>
        </authorList>
    </citation>
    <scope>NUCLEOTIDE SEQUENCE</scope>
    <source>
        <strain evidence="1">PCC 6402</strain>
        <plasmid evidence="1">pRF1</plasmid>
    </source>
</reference>
<protein>
    <submittedName>
        <fullName evidence="1">OrfB</fullName>
    </submittedName>
</protein>
<geneLocation type="plasmid" evidence="1">
    <name>pRF1</name>
</geneLocation>
<name>Q60201_9CYAN</name>
<sequence length="73" mass="8137">MKARAYKTLPKVVADYPTARYLFLTLTVKNCAITDPSADTQMDESVIFQNDKAQRLAGFGLSPNNRSDAGKRR</sequence>
<evidence type="ECO:0000313" key="1">
    <source>
        <dbReference type="EMBL" id="AAD13846.1"/>
    </source>
</evidence>
<dbReference type="AlphaFoldDB" id="Q60201"/>
<keyword evidence="1" id="KW-0614">Plasmid</keyword>
<proteinExistence type="predicted"/>
<dbReference type="PIR" id="JQ1699">
    <property type="entry name" value="JQ1699"/>
</dbReference>
<gene>
    <name evidence="1" type="primary">orf B</name>
</gene>
<accession>Q60201</accession>